<dbReference type="RefSeq" id="WP_142715427.1">
    <property type="nucleotide sequence ID" value="NZ_FXTH01000015.1"/>
</dbReference>
<evidence type="ECO:0000313" key="1">
    <source>
        <dbReference type="EMBL" id="SMO81670.1"/>
    </source>
</evidence>
<dbReference type="OrthoDB" id="1525182at2"/>
<name>A0A521EET2_9BACT</name>
<gene>
    <name evidence="1" type="ORF">SAMN06265218_1158</name>
</gene>
<dbReference type="EMBL" id="FXTH01000015">
    <property type="protein sequence ID" value="SMO81670.1"/>
    <property type="molecule type" value="Genomic_DNA"/>
</dbReference>
<evidence type="ECO:0000313" key="2">
    <source>
        <dbReference type="Proteomes" id="UP000317593"/>
    </source>
</evidence>
<organism evidence="1 2">
    <name type="scientific">Fodinibius sediminis</name>
    <dbReference type="NCBI Taxonomy" id="1214077"/>
    <lineage>
        <taxon>Bacteria</taxon>
        <taxon>Pseudomonadati</taxon>
        <taxon>Balneolota</taxon>
        <taxon>Balneolia</taxon>
        <taxon>Balneolales</taxon>
        <taxon>Balneolaceae</taxon>
        <taxon>Fodinibius</taxon>
    </lineage>
</organism>
<sequence>MATIRTRYTLGDTIEFLNGDGIHCKETVRLIETQIVEGYDLWVIHGYGNDLYKLSYVSEHKILISQQQLHEQQQHPGRLSEAPII</sequence>
<protein>
    <submittedName>
        <fullName evidence="1">Uncharacterized protein</fullName>
    </submittedName>
</protein>
<proteinExistence type="predicted"/>
<accession>A0A521EET2</accession>
<dbReference type="AlphaFoldDB" id="A0A521EET2"/>
<reference evidence="1 2" key="1">
    <citation type="submission" date="2017-05" db="EMBL/GenBank/DDBJ databases">
        <authorList>
            <person name="Varghese N."/>
            <person name="Submissions S."/>
        </authorList>
    </citation>
    <scope>NUCLEOTIDE SEQUENCE [LARGE SCALE GENOMIC DNA]</scope>
    <source>
        <strain evidence="1 2">DSM 21194</strain>
    </source>
</reference>
<dbReference type="Proteomes" id="UP000317593">
    <property type="component" value="Unassembled WGS sequence"/>
</dbReference>
<keyword evidence="2" id="KW-1185">Reference proteome</keyword>